<gene>
    <name evidence="3" type="ORF">TCEB3V08_LOCUS8292</name>
</gene>
<evidence type="ECO:0000256" key="1">
    <source>
        <dbReference type="SAM" id="MobiDB-lite"/>
    </source>
</evidence>
<feature type="transmembrane region" description="Helical" evidence="2">
    <location>
        <begin position="211"/>
        <end position="238"/>
    </location>
</feature>
<dbReference type="EMBL" id="OC319675">
    <property type="protein sequence ID" value="CAD7406022.1"/>
    <property type="molecule type" value="Genomic_DNA"/>
</dbReference>
<organism evidence="3">
    <name type="scientific">Timema cristinae</name>
    <name type="common">Walking stick</name>
    <dbReference type="NCBI Taxonomy" id="61476"/>
    <lineage>
        <taxon>Eukaryota</taxon>
        <taxon>Metazoa</taxon>
        <taxon>Ecdysozoa</taxon>
        <taxon>Arthropoda</taxon>
        <taxon>Hexapoda</taxon>
        <taxon>Insecta</taxon>
        <taxon>Pterygota</taxon>
        <taxon>Neoptera</taxon>
        <taxon>Polyneoptera</taxon>
        <taxon>Phasmatodea</taxon>
        <taxon>Timematodea</taxon>
        <taxon>Timematoidea</taxon>
        <taxon>Timematidae</taxon>
        <taxon>Timema</taxon>
    </lineage>
</organism>
<dbReference type="AlphaFoldDB" id="A0A7R9D0X1"/>
<reference evidence="3" key="1">
    <citation type="submission" date="2020-11" db="EMBL/GenBank/DDBJ databases">
        <authorList>
            <person name="Tran Van P."/>
        </authorList>
    </citation>
    <scope>NUCLEOTIDE SEQUENCE</scope>
</reference>
<feature type="region of interest" description="Disordered" evidence="1">
    <location>
        <begin position="259"/>
        <end position="289"/>
    </location>
</feature>
<protein>
    <submittedName>
        <fullName evidence="3">Uncharacterized protein</fullName>
    </submittedName>
</protein>
<accession>A0A7R9D0X1</accession>
<evidence type="ECO:0000256" key="2">
    <source>
        <dbReference type="SAM" id="Phobius"/>
    </source>
</evidence>
<sequence length="482" mass="53416">MRSKASLSFKDCPADDGEAVVRILHALFTHAPPSLLPLVHSDERPRITFVLPEKAGSQSGVDRAGLSVSPPLEGVVEYREWMEKSVSSPMASLVLTDSSQMTAKSFEKLPEQIMYPYAEPYDLQNHVLIISIKSNSCSSRDLTYEYVKQLGDMPAKPPSEIIGWLRPCLFEQPLNIIFPLVPCKCFCRLVPEEKSSTSRKTKEDRSRGNRFICWGVCFVVVAVAIIIGVLAATGVILAQQEAIIGDSSVSSRQFSGSAPVLSSDATGSTEASSVTPPPSMHSEPDSPPTTDMSGLYGFCLMKYNLQPLVLAVPRTLEVELVIDNMEYTPELEDANSEEFHKLATSLEDEVKKALFDKQTLLYGAADIYVKAMEFTRGSVVAKLRIAWVFKQGIHNPPDPIKRDDVRRRMEDHLNTHRGYLESYHLPTGSVRARNVIDSCQFRNWDCSHGCAFDYSGMLDFVCRCPDGMTLDDVGKNCTVTGE</sequence>
<proteinExistence type="predicted"/>
<dbReference type="Gene3D" id="2.10.25.10">
    <property type="entry name" value="Laminin"/>
    <property type="match status" value="1"/>
</dbReference>
<name>A0A7R9D0X1_TIMCR</name>
<evidence type="ECO:0000313" key="3">
    <source>
        <dbReference type="EMBL" id="CAD7406022.1"/>
    </source>
</evidence>
<feature type="compositionally biased region" description="Polar residues" evidence="1">
    <location>
        <begin position="263"/>
        <end position="274"/>
    </location>
</feature>
<keyword evidence="2" id="KW-1133">Transmembrane helix</keyword>
<keyword evidence="2" id="KW-0812">Transmembrane</keyword>
<keyword evidence="2" id="KW-0472">Membrane</keyword>